<proteinExistence type="predicted"/>
<comment type="caution">
    <text evidence="1">The sequence shown here is derived from an EMBL/GenBank/DDBJ whole genome shotgun (WGS) entry which is preliminary data.</text>
</comment>
<accession>A0A6D2KYM0</accession>
<dbReference type="AlphaFoldDB" id="A0A6D2KYM0"/>
<protein>
    <submittedName>
        <fullName evidence="1">Uncharacterized protein</fullName>
    </submittedName>
</protein>
<organism evidence="1 2">
    <name type="scientific">Microthlaspi erraticum</name>
    <dbReference type="NCBI Taxonomy" id="1685480"/>
    <lineage>
        <taxon>Eukaryota</taxon>
        <taxon>Viridiplantae</taxon>
        <taxon>Streptophyta</taxon>
        <taxon>Embryophyta</taxon>
        <taxon>Tracheophyta</taxon>
        <taxon>Spermatophyta</taxon>
        <taxon>Magnoliopsida</taxon>
        <taxon>eudicotyledons</taxon>
        <taxon>Gunneridae</taxon>
        <taxon>Pentapetalae</taxon>
        <taxon>rosids</taxon>
        <taxon>malvids</taxon>
        <taxon>Brassicales</taxon>
        <taxon>Brassicaceae</taxon>
        <taxon>Coluteocarpeae</taxon>
        <taxon>Microthlaspi</taxon>
    </lineage>
</organism>
<gene>
    <name evidence="1" type="ORF">MERR_LOCUS44843</name>
</gene>
<name>A0A6D2KYM0_9BRAS</name>
<sequence length="68" mass="7493">MALDNRNSDGGFSTSLGSSILLSDLLCPDELTDLEHSSSSPLIRKTSNRHPKMPGKEDWPLFFCKEVA</sequence>
<evidence type="ECO:0000313" key="2">
    <source>
        <dbReference type="Proteomes" id="UP000467841"/>
    </source>
</evidence>
<evidence type="ECO:0000313" key="1">
    <source>
        <dbReference type="EMBL" id="CAA7057607.1"/>
    </source>
</evidence>
<dbReference type="EMBL" id="CACVBM020001695">
    <property type="protein sequence ID" value="CAA7057607.1"/>
    <property type="molecule type" value="Genomic_DNA"/>
</dbReference>
<keyword evidence="2" id="KW-1185">Reference proteome</keyword>
<dbReference type="Proteomes" id="UP000467841">
    <property type="component" value="Unassembled WGS sequence"/>
</dbReference>
<reference evidence="1" key="1">
    <citation type="submission" date="2020-01" db="EMBL/GenBank/DDBJ databases">
        <authorList>
            <person name="Mishra B."/>
        </authorList>
    </citation>
    <scope>NUCLEOTIDE SEQUENCE [LARGE SCALE GENOMIC DNA]</scope>
</reference>